<dbReference type="KEGG" id="caua:113093761"/>
<protein>
    <submittedName>
        <fullName evidence="2">Uncharacterized protein LOC113093761 isoform X1</fullName>
    </submittedName>
</protein>
<dbReference type="PANTHER" id="PTHR31025">
    <property type="entry name" value="SI:CH211-196P9.1-RELATED"/>
    <property type="match status" value="1"/>
</dbReference>
<dbReference type="AlphaFoldDB" id="A0A6P6P342"/>
<dbReference type="RefSeq" id="XP_026115104.1">
    <property type="nucleotide sequence ID" value="XM_026259319.1"/>
</dbReference>
<dbReference type="GeneID" id="113093761"/>
<dbReference type="PANTHER" id="PTHR31025:SF22">
    <property type="entry name" value="IP13529P"/>
    <property type="match status" value="1"/>
</dbReference>
<organism evidence="1 2">
    <name type="scientific">Carassius auratus</name>
    <name type="common">Goldfish</name>
    <dbReference type="NCBI Taxonomy" id="7957"/>
    <lineage>
        <taxon>Eukaryota</taxon>
        <taxon>Metazoa</taxon>
        <taxon>Chordata</taxon>
        <taxon>Craniata</taxon>
        <taxon>Vertebrata</taxon>
        <taxon>Euteleostomi</taxon>
        <taxon>Actinopterygii</taxon>
        <taxon>Neopterygii</taxon>
        <taxon>Teleostei</taxon>
        <taxon>Ostariophysi</taxon>
        <taxon>Cypriniformes</taxon>
        <taxon>Cyprinidae</taxon>
        <taxon>Cyprininae</taxon>
        <taxon>Carassius</taxon>
    </lineage>
</organism>
<gene>
    <name evidence="2" type="primary">LOC113093761</name>
</gene>
<dbReference type="OrthoDB" id="8196415at2759"/>
<sequence>MPNSGNTSTQNLPQAFWMWVKEWPFLFSQKFLLSHFTTLTNVELYTRLNEDMDKKGKRLLDFFSSQITKWRKEVRAVLKEAIKKDREGSDGLAAMLVMLAHFKEQEESIFLIADETTTPADAEAQLSLPVTPRIIMLGETILTAKKWMLSIEGKVVIPPGAHMADFTTALAALFACYYVFNLEYQVEASTTLEFVQRFLVRINPDSNKCTAKEQMSKTTGRVVKRKTSYMNPHVISFIRDFTEFYLLTD</sequence>
<dbReference type="Proteomes" id="UP000515129">
    <property type="component" value="Unplaced"/>
</dbReference>
<proteinExistence type="predicted"/>
<reference evidence="2" key="1">
    <citation type="submission" date="2025-08" db="UniProtKB">
        <authorList>
            <consortium name="RefSeq"/>
        </authorList>
    </citation>
    <scope>IDENTIFICATION</scope>
    <source>
        <strain evidence="2">Wakin</strain>
        <tissue evidence="2">Muscle</tissue>
    </source>
</reference>
<evidence type="ECO:0000313" key="2">
    <source>
        <dbReference type="RefSeq" id="XP_026115104.1"/>
    </source>
</evidence>
<evidence type="ECO:0000313" key="1">
    <source>
        <dbReference type="Proteomes" id="UP000515129"/>
    </source>
</evidence>
<accession>A0A6P6P342</accession>
<name>A0A6P6P342_CARAU</name>
<keyword evidence="1" id="KW-1185">Reference proteome</keyword>